<dbReference type="GO" id="GO:0016811">
    <property type="term" value="F:hydrolase activity, acting on carbon-nitrogen (but not peptide) bonds, in linear amides"/>
    <property type="evidence" value="ECO:0007669"/>
    <property type="project" value="TreeGrafter"/>
</dbReference>
<dbReference type="PANTHER" id="PTHR12993">
    <property type="entry name" value="N-ACETYLGLUCOSAMINYL-PHOSPHATIDYLINOSITOL DE-N-ACETYLASE-RELATED"/>
    <property type="match status" value="1"/>
</dbReference>
<dbReference type="Pfam" id="PF02585">
    <property type="entry name" value="PIG-L"/>
    <property type="match status" value="1"/>
</dbReference>
<gene>
    <name evidence="1" type="ORF">CBO05C_2832</name>
</gene>
<organism evidence="1">
    <name type="scientific">Clostridium botulinum B str. Osaka05</name>
    <dbReference type="NCBI Taxonomy" id="1407017"/>
    <lineage>
        <taxon>Bacteria</taxon>
        <taxon>Bacillati</taxon>
        <taxon>Bacillota</taxon>
        <taxon>Clostridia</taxon>
        <taxon>Eubacteriales</taxon>
        <taxon>Clostridiaceae</taxon>
        <taxon>Clostridium</taxon>
    </lineage>
</organism>
<dbReference type="PANTHER" id="PTHR12993:SF11">
    <property type="entry name" value="N-ACETYLGLUCOSAMINYL-PHOSPHATIDYLINOSITOL DE-N-ACETYLASE"/>
    <property type="match status" value="1"/>
</dbReference>
<dbReference type="AlphaFoldDB" id="A0A0S6U471"/>
<protein>
    <submittedName>
        <fullName evidence="1">LmbE-like protein</fullName>
    </submittedName>
</protein>
<sequence length="226" mass="25857">MSNILVIAAHPDDEILGVGGTILKHTKDGDECFGLILGEGMTSRYNKRELADSIKVEKLHEDTFKAAKIVGYKKVYMENLPDNRFDSVPLLDIIKIIEEYIENIKPNIIYTHFGGDLNIDHKITFEAVLTATRPIGDEYVKEIYAFETVSSTEWNFSNPSNFKPNYFIDITETLDKKLKAMECYKSELREFPHPRSNKNLKASALNWGSVISREYAEAFEVIRIIK</sequence>
<dbReference type="InterPro" id="IPR003737">
    <property type="entry name" value="GlcNAc_PI_deacetylase-related"/>
</dbReference>
<reference evidence="1" key="1">
    <citation type="submission" date="2013-10" db="EMBL/GenBank/DDBJ databases">
        <title>Draft genome sequence of Clostridium botulinum type B strain Osaka05.</title>
        <authorList>
            <person name="Sakaguchi Y."/>
            <person name="Hosomi K."/>
            <person name="Uchiyama J."/>
            <person name="Ogura Y."/>
            <person name="Sakaguchi M."/>
            <person name="Kohda T."/>
            <person name="Mukamoto M."/>
            <person name="Misawa N."/>
            <person name="Matsuzaki S."/>
            <person name="Hayashi T."/>
            <person name="Kozaki S."/>
        </authorList>
    </citation>
    <scope>NUCLEOTIDE SEQUENCE</scope>
    <source>
        <strain evidence="1">Osaka05</strain>
    </source>
</reference>
<accession>A0A0S6U471</accession>
<dbReference type="RefSeq" id="WP_030036013.1">
    <property type="nucleotide sequence ID" value="NZ_DF384213.1"/>
</dbReference>
<name>A0A0S6U471_CLOBO</name>
<dbReference type="SUPFAM" id="SSF102588">
    <property type="entry name" value="LmbE-like"/>
    <property type="match status" value="1"/>
</dbReference>
<proteinExistence type="predicted"/>
<dbReference type="HOGENOM" id="CLU_049311_6_0_9"/>
<dbReference type="EMBL" id="DF384213">
    <property type="protein sequence ID" value="GAE03142.1"/>
    <property type="molecule type" value="Genomic_DNA"/>
</dbReference>
<dbReference type="Gene3D" id="3.40.50.10320">
    <property type="entry name" value="LmbE-like"/>
    <property type="match status" value="1"/>
</dbReference>
<dbReference type="InterPro" id="IPR024078">
    <property type="entry name" value="LmbE-like_dom_sf"/>
</dbReference>
<dbReference type="Proteomes" id="UP000054164">
    <property type="component" value="Unassembled WGS sequence"/>
</dbReference>
<evidence type="ECO:0000313" key="1">
    <source>
        <dbReference type="EMBL" id="GAE03142.1"/>
    </source>
</evidence>